<evidence type="ECO:0008006" key="3">
    <source>
        <dbReference type="Google" id="ProtNLM"/>
    </source>
</evidence>
<keyword evidence="2" id="KW-1185">Reference proteome</keyword>
<dbReference type="Proteomes" id="UP000266673">
    <property type="component" value="Unassembled WGS sequence"/>
</dbReference>
<dbReference type="AlphaFoldDB" id="A0A397TZJ1"/>
<reference evidence="1 2" key="1">
    <citation type="submission" date="2018-06" db="EMBL/GenBank/DDBJ databases">
        <title>Comparative genomics reveals the genomic features of Rhizophagus irregularis, R. cerebriforme, R. diaphanum and Gigaspora rosea, and their symbiotic lifestyle signature.</title>
        <authorList>
            <person name="Morin E."/>
            <person name="San Clemente H."/>
            <person name="Chen E.C.H."/>
            <person name="De La Providencia I."/>
            <person name="Hainaut M."/>
            <person name="Kuo A."/>
            <person name="Kohler A."/>
            <person name="Murat C."/>
            <person name="Tang N."/>
            <person name="Roy S."/>
            <person name="Loubradou J."/>
            <person name="Henrissat B."/>
            <person name="Grigoriev I.V."/>
            <person name="Corradi N."/>
            <person name="Roux C."/>
            <person name="Martin F.M."/>
        </authorList>
    </citation>
    <scope>NUCLEOTIDE SEQUENCE [LARGE SCALE GENOMIC DNA]</scope>
    <source>
        <strain evidence="1 2">DAOM 194757</strain>
    </source>
</reference>
<comment type="caution">
    <text evidence="1">The sequence shown here is derived from an EMBL/GenBank/DDBJ whole genome shotgun (WGS) entry which is preliminary data.</text>
</comment>
<sequence>MTLIDPLKDISVGTQSWFISGNTEKTSAMEWISPQYQFDLIILINSFIELLHYLKFIYPTIIIQPRRVLQDMLEGLFGTIRQLRGDSSTYTIQSYRSVLNKFQITAQMSRELKSINYGQAEISGYTSNKKSSNCKYKLPTSQQQSTNLIFLSELGHRVFGELLNDDLKKQIYDIDDDTLYNQDLDPRLDKKDHEFLFERLVTIYTESPKIMAKINNYIPKKESSTAIIQKEDATRKFSNCNYATSSLSTNESSRNRIKESFTKAQLQEIIQAFRNTPKIIKGTKKMLVECLLKHIRNGNNFNASIITKNTLFSS</sequence>
<evidence type="ECO:0000313" key="1">
    <source>
        <dbReference type="EMBL" id="RIB02821.1"/>
    </source>
</evidence>
<accession>A0A397TZJ1</accession>
<evidence type="ECO:0000313" key="2">
    <source>
        <dbReference type="Proteomes" id="UP000266673"/>
    </source>
</evidence>
<protein>
    <recommendedName>
        <fullName evidence="3">SAP domain-containing protein</fullName>
    </recommendedName>
</protein>
<dbReference type="EMBL" id="QKWP01002578">
    <property type="protein sequence ID" value="RIB02821.1"/>
    <property type="molecule type" value="Genomic_DNA"/>
</dbReference>
<proteinExistence type="predicted"/>
<name>A0A397TZJ1_9GLOM</name>
<organism evidence="1 2">
    <name type="scientific">Gigaspora rosea</name>
    <dbReference type="NCBI Taxonomy" id="44941"/>
    <lineage>
        <taxon>Eukaryota</taxon>
        <taxon>Fungi</taxon>
        <taxon>Fungi incertae sedis</taxon>
        <taxon>Mucoromycota</taxon>
        <taxon>Glomeromycotina</taxon>
        <taxon>Glomeromycetes</taxon>
        <taxon>Diversisporales</taxon>
        <taxon>Gigasporaceae</taxon>
        <taxon>Gigaspora</taxon>
    </lineage>
</organism>
<gene>
    <name evidence="1" type="ORF">C2G38_2226769</name>
</gene>
<dbReference type="OrthoDB" id="2423305at2759"/>